<accession>A0A974Y0S6</accession>
<evidence type="ECO:0000313" key="13">
    <source>
        <dbReference type="EMBL" id="QSX78330.1"/>
    </source>
</evidence>
<keyword evidence="8 12" id="KW-0406">Ion transport</keyword>
<keyword evidence="5 12" id="KW-0812">Transmembrane</keyword>
<dbReference type="SUPFAM" id="SSF144083">
    <property type="entry name" value="Magnesium transport protein CorA, transmembrane region"/>
    <property type="match status" value="1"/>
</dbReference>
<organism evidence="13 14">
    <name type="scientific">Agrilutibacter solisilvae</name>
    <dbReference type="NCBI Taxonomy" id="2763317"/>
    <lineage>
        <taxon>Bacteria</taxon>
        <taxon>Pseudomonadati</taxon>
        <taxon>Pseudomonadota</taxon>
        <taxon>Gammaproteobacteria</taxon>
        <taxon>Lysobacterales</taxon>
        <taxon>Lysobacteraceae</taxon>
        <taxon>Agrilutibacter</taxon>
    </lineage>
</organism>
<dbReference type="KEGG" id="lsf:I8J32_017040"/>
<evidence type="ECO:0000256" key="2">
    <source>
        <dbReference type="ARBA" id="ARBA00009765"/>
    </source>
</evidence>
<dbReference type="NCBIfam" id="TIGR00383">
    <property type="entry name" value="corA"/>
    <property type="match status" value="1"/>
</dbReference>
<gene>
    <name evidence="12 13" type="primary">corA</name>
    <name evidence="13" type="ORF">I8J32_017040</name>
</gene>
<dbReference type="GO" id="GO:0015095">
    <property type="term" value="F:magnesium ion transmembrane transporter activity"/>
    <property type="evidence" value="ECO:0007669"/>
    <property type="project" value="UniProtKB-UniRule"/>
</dbReference>
<dbReference type="Pfam" id="PF01544">
    <property type="entry name" value="CorA"/>
    <property type="match status" value="1"/>
</dbReference>
<keyword evidence="6 12" id="KW-0460">Magnesium</keyword>
<dbReference type="PANTHER" id="PTHR46494:SF1">
    <property type="entry name" value="CORA FAMILY METAL ION TRANSPORTER (EUROFUNG)"/>
    <property type="match status" value="1"/>
</dbReference>
<dbReference type="InterPro" id="IPR045863">
    <property type="entry name" value="CorA_TM1_TM2"/>
</dbReference>
<evidence type="ECO:0000256" key="11">
    <source>
        <dbReference type="ARBA" id="ARBA00045497"/>
    </source>
</evidence>
<dbReference type="CDD" id="cd12830">
    <property type="entry name" value="MtCorA-like"/>
    <property type="match status" value="1"/>
</dbReference>
<dbReference type="SUPFAM" id="SSF143865">
    <property type="entry name" value="CorA soluble domain-like"/>
    <property type="match status" value="1"/>
</dbReference>
<evidence type="ECO:0000256" key="1">
    <source>
        <dbReference type="ARBA" id="ARBA00004651"/>
    </source>
</evidence>
<evidence type="ECO:0000256" key="8">
    <source>
        <dbReference type="ARBA" id="ARBA00023065"/>
    </source>
</evidence>
<keyword evidence="3 12" id="KW-0813">Transport</keyword>
<dbReference type="EMBL" id="CP071518">
    <property type="protein sequence ID" value="QSX78330.1"/>
    <property type="molecule type" value="Genomic_DNA"/>
</dbReference>
<protein>
    <recommendedName>
        <fullName evidence="12">Magnesium transport protein CorA</fullName>
    </recommendedName>
</protein>
<dbReference type="GO" id="GO:0015087">
    <property type="term" value="F:cobalt ion transmembrane transporter activity"/>
    <property type="evidence" value="ECO:0007669"/>
    <property type="project" value="UniProtKB-UniRule"/>
</dbReference>
<dbReference type="PANTHER" id="PTHR46494">
    <property type="entry name" value="CORA FAMILY METAL ION TRANSPORTER (EUROFUNG)"/>
    <property type="match status" value="1"/>
</dbReference>
<comment type="function">
    <text evidence="11">Mediates influx of magnesium ions. Alternates between open and closed states. Activated by low cytoplasmic Mg(2+) levels. Inactive when cytoplasmic Mg(2+) levels are high.</text>
</comment>
<dbReference type="Proteomes" id="UP000639274">
    <property type="component" value="Chromosome"/>
</dbReference>
<evidence type="ECO:0000256" key="10">
    <source>
        <dbReference type="ARBA" id="ARBA00034269"/>
    </source>
</evidence>
<dbReference type="GO" id="GO:0000287">
    <property type="term" value="F:magnesium ion binding"/>
    <property type="evidence" value="ECO:0007669"/>
    <property type="project" value="TreeGrafter"/>
</dbReference>
<keyword evidence="9 12" id="KW-0472">Membrane</keyword>
<feature type="transmembrane region" description="Helical" evidence="12">
    <location>
        <begin position="275"/>
        <end position="294"/>
    </location>
</feature>
<comment type="similarity">
    <text evidence="2 12">Belongs to the CorA metal ion transporter (MIT) (TC 1.A.35) family.</text>
</comment>
<name>A0A974Y0S6_9GAMM</name>
<dbReference type="Gene3D" id="1.20.58.340">
    <property type="entry name" value="Magnesium transport protein CorA, transmembrane region"/>
    <property type="match status" value="2"/>
</dbReference>
<evidence type="ECO:0000256" key="6">
    <source>
        <dbReference type="ARBA" id="ARBA00022842"/>
    </source>
</evidence>
<comment type="catalytic activity">
    <reaction evidence="10">
        <text>Mg(2+)(in) = Mg(2+)(out)</text>
        <dbReference type="Rhea" id="RHEA:29827"/>
        <dbReference type="ChEBI" id="CHEBI:18420"/>
    </reaction>
</comment>
<dbReference type="GO" id="GO:0050897">
    <property type="term" value="F:cobalt ion binding"/>
    <property type="evidence" value="ECO:0007669"/>
    <property type="project" value="TreeGrafter"/>
</dbReference>
<evidence type="ECO:0000256" key="9">
    <source>
        <dbReference type="ARBA" id="ARBA00023136"/>
    </source>
</evidence>
<evidence type="ECO:0000256" key="12">
    <source>
        <dbReference type="RuleBase" id="RU362010"/>
    </source>
</evidence>
<evidence type="ECO:0000256" key="7">
    <source>
        <dbReference type="ARBA" id="ARBA00022989"/>
    </source>
</evidence>
<keyword evidence="7 12" id="KW-1133">Transmembrane helix</keyword>
<dbReference type="GO" id="GO:0005886">
    <property type="term" value="C:plasma membrane"/>
    <property type="evidence" value="ECO:0007669"/>
    <property type="project" value="UniProtKB-SubCell"/>
</dbReference>
<dbReference type="InterPro" id="IPR004488">
    <property type="entry name" value="Mg/Co-transport_prot_CorA"/>
</dbReference>
<keyword evidence="14" id="KW-1185">Reference proteome</keyword>
<comment type="subcellular location">
    <subcellularLocation>
        <location evidence="1">Cell membrane</location>
        <topology evidence="1">Multi-pass membrane protein</topology>
    </subcellularLocation>
    <subcellularLocation>
        <location evidence="12">Membrane</location>
        <topology evidence="12">Multi-pass membrane protein</topology>
    </subcellularLocation>
</comment>
<dbReference type="FunFam" id="1.20.58.340:FF:000004">
    <property type="entry name" value="Magnesium transport protein CorA"/>
    <property type="match status" value="1"/>
</dbReference>
<sequence>MNKVADLPACVVNCVAYDSQGRRQDISLDAISDVLAVDDGSFVWVGLYEPDESLLDKLQEEFNLHDLAIEDAHNAHQRPKVEAYGNSLFIALHTAQTVDSRIRFGETHIFVGPRYLVTVRHGASSSYAPARARMEREPDLLRHGPTAGLYAILDMVVDNYTPIVDEFSHALNELEQDVFAEDFRKGTVQKLYDLKRELTRLRMAVSPLQDILGQLVARARTTLINGEIQLYFRDVHDHTLRINESTDTLREMLTAAMTVNLSLVTVRQGEVVKRLGAWAALLAAPTLIASWYGMNFTHMPELEGRHSYWILIGAMTMVCGVLYVMFKRAKWL</sequence>
<reference evidence="13 14" key="1">
    <citation type="submission" date="2021-03" db="EMBL/GenBank/DDBJ databases">
        <title>Lysobacter sp. nov. isolated from soil of gangwondo yeongwol, south Korea.</title>
        <authorList>
            <person name="Kim K.R."/>
            <person name="Kim K.H."/>
            <person name="Jeon C.O."/>
        </authorList>
    </citation>
    <scope>NUCLEOTIDE SEQUENCE [LARGE SCALE GENOMIC DNA]</scope>
    <source>
        <strain evidence="13 14">R19</strain>
    </source>
</reference>
<evidence type="ECO:0000256" key="4">
    <source>
        <dbReference type="ARBA" id="ARBA00022475"/>
    </source>
</evidence>
<dbReference type="AlphaFoldDB" id="A0A974Y0S6"/>
<dbReference type="RefSeq" id="WP_207526691.1">
    <property type="nucleotide sequence ID" value="NZ_CP071518.1"/>
</dbReference>
<dbReference type="InterPro" id="IPR045861">
    <property type="entry name" value="CorA_cytoplasmic_dom"/>
</dbReference>
<dbReference type="InterPro" id="IPR002523">
    <property type="entry name" value="MgTranspt_CorA/ZnTranspt_ZntB"/>
</dbReference>
<proteinExistence type="inferred from homology"/>
<keyword evidence="4 12" id="KW-1003">Cell membrane</keyword>
<evidence type="ECO:0000256" key="5">
    <source>
        <dbReference type="ARBA" id="ARBA00022692"/>
    </source>
</evidence>
<feature type="transmembrane region" description="Helical" evidence="12">
    <location>
        <begin position="306"/>
        <end position="326"/>
    </location>
</feature>
<evidence type="ECO:0000256" key="3">
    <source>
        <dbReference type="ARBA" id="ARBA00022448"/>
    </source>
</evidence>
<dbReference type="Gene3D" id="3.30.460.20">
    <property type="entry name" value="CorA soluble domain-like"/>
    <property type="match status" value="1"/>
</dbReference>
<evidence type="ECO:0000313" key="14">
    <source>
        <dbReference type="Proteomes" id="UP000639274"/>
    </source>
</evidence>